<evidence type="ECO:0000313" key="3">
    <source>
        <dbReference type="Proteomes" id="UP000014969"/>
    </source>
</evidence>
<dbReference type="Proteomes" id="UP000014969">
    <property type="component" value="Unassembled WGS sequence"/>
</dbReference>
<organism evidence="2 3">
    <name type="scientific">Mycobacteroides abscessus subsp. bolletii CRM-0020</name>
    <dbReference type="NCBI Taxonomy" id="1306401"/>
    <lineage>
        <taxon>Bacteria</taxon>
        <taxon>Bacillati</taxon>
        <taxon>Actinomycetota</taxon>
        <taxon>Actinomycetes</taxon>
        <taxon>Mycobacteriales</taxon>
        <taxon>Mycobacteriaceae</taxon>
        <taxon>Mycobacteroides</taxon>
        <taxon>Mycobacteroides abscessus</taxon>
    </lineage>
</organism>
<feature type="region of interest" description="Disordered" evidence="1">
    <location>
        <begin position="1"/>
        <end position="21"/>
    </location>
</feature>
<name>A0A829HNQ9_9MYCO</name>
<feature type="compositionally biased region" description="Polar residues" evidence="1">
    <location>
        <begin position="10"/>
        <end position="21"/>
    </location>
</feature>
<evidence type="ECO:0000313" key="2">
    <source>
        <dbReference type="EMBL" id="EPQ21232.1"/>
    </source>
</evidence>
<proteinExistence type="predicted"/>
<dbReference type="AlphaFoldDB" id="A0A829HNQ9"/>
<accession>A0A829HNQ9</accession>
<evidence type="ECO:0000256" key="1">
    <source>
        <dbReference type="SAM" id="MobiDB-lite"/>
    </source>
</evidence>
<sequence>MATMVHSLPSVGTTPDNDFSTECSGVGGQRSIFEFTTAGTSGNVILVIRVLGTRHI</sequence>
<gene>
    <name evidence="2" type="ORF">J108_22815</name>
</gene>
<dbReference type="EMBL" id="ATFQ01000037">
    <property type="protein sequence ID" value="EPQ21232.1"/>
    <property type="molecule type" value="Genomic_DNA"/>
</dbReference>
<comment type="caution">
    <text evidence="2">The sequence shown here is derived from an EMBL/GenBank/DDBJ whole genome shotgun (WGS) entry which is preliminary data.</text>
</comment>
<protein>
    <submittedName>
        <fullName evidence="2">Uncharacterized protein</fullName>
    </submittedName>
</protein>
<reference evidence="2 3" key="1">
    <citation type="journal article" date="2013" name="Genome Announc.">
        <title>Genome Sequence of an Epidemic Isolate of Mycobacterium abscessus subsp. bolletii from Rio de Janeiro, Brazil.</title>
        <authorList>
            <person name="Davidson R.M."/>
            <person name="Reynolds P.R."/>
            <person name="Farias-Hesson E."/>
            <person name="Duarte R.S."/>
            <person name="Jackson M."/>
            <person name="Strong M."/>
        </authorList>
    </citation>
    <scope>NUCLEOTIDE SEQUENCE [LARGE SCALE GENOMIC DNA]</scope>
    <source>
        <strain evidence="2 3">CRM-0020</strain>
    </source>
</reference>